<evidence type="ECO:0000256" key="7">
    <source>
        <dbReference type="ARBA" id="ARBA00023239"/>
    </source>
</evidence>
<comment type="catalytic activity">
    <reaction evidence="1">
        <text>7,8-dihydroneopterin = 7,8-dihydromonapterin</text>
        <dbReference type="Rhea" id="RHEA:45328"/>
        <dbReference type="ChEBI" id="CHEBI:17001"/>
        <dbReference type="ChEBI" id="CHEBI:71175"/>
        <dbReference type="EC" id="5.1.99.8"/>
    </reaction>
</comment>
<dbReference type="InterPro" id="IPR006156">
    <property type="entry name" value="Dihydroneopterin_aldolase"/>
</dbReference>
<comment type="function">
    <text evidence="8">Catalyzes the conversion of 7,8-dihydroneopterin to 6-hydroxymethyl-7,8-dihydropterin.</text>
</comment>
<comment type="pathway">
    <text evidence="3 8">Cofactor biosynthesis; tetrahydrofolate biosynthesis; 2-amino-4-hydroxy-6-hydroxymethyl-7,8-dihydropteridine diphosphate from 7,8-dihydroneopterin triphosphate: step 3/4.</text>
</comment>
<dbReference type="FunFam" id="3.30.1130.10:FF:000002">
    <property type="entry name" value="7,8-dihydroneopterin aldolase"/>
    <property type="match status" value="1"/>
</dbReference>
<dbReference type="GO" id="GO:0046654">
    <property type="term" value="P:tetrahydrofolate biosynthetic process"/>
    <property type="evidence" value="ECO:0007669"/>
    <property type="project" value="UniProtKB-UniRule"/>
</dbReference>
<dbReference type="STRING" id="565045.NOR51B_764"/>
<sequence length="118" mass="12785">MDIVFIKGLRADAVIGVCDWERGIRQELVFDVELGADFARAEQTDALADAIDYGAVSERIKQIVVGSQFQLLEALAGVIATALVDEFGIPWFRLRVAKPGAVPEAQSVGVVIERGVRT</sequence>
<dbReference type="OrthoDB" id="9810587at2"/>
<dbReference type="HOGENOM" id="CLU_112632_0_2_6"/>
<name>B8KVX6_9GAMM</name>
<dbReference type="CDD" id="cd00534">
    <property type="entry name" value="DHNA_DHNTPE"/>
    <property type="match status" value="1"/>
</dbReference>
<evidence type="ECO:0000256" key="6">
    <source>
        <dbReference type="ARBA" id="ARBA00023235"/>
    </source>
</evidence>
<evidence type="ECO:0000313" key="10">
    <source>
        <dbReference type="EMBL" id="EED34825.1"/>
    </source>
</evidence>
<dbReference type="EMBL" id="DS999411">
    <property type="protein sequence ID" value="EED34825.1"/>
    <property type="molecule type" value="Genomic_DNA"/>
</dbReference>
<dbReference type="NCBIfam" id="TIGR00526">
    <property type="entry name" value="folB_dom"/>
    <property type="match status" value="1"/>
</dbReference>
<dbReference type="GO" id="GO:0046656">
    <property type="term" value="P:folic acid biosynthetic process"/>
    <property type="evidence" value="ECO:0007669"/>
    <property type="project" value="UniProtKB-UniRule"/>
</dbReference>
<dbReference type="GO" id="GO:0005737">
    <property type="term" value="C:cytoplasm"/>
    <property type="evidence" value="ECO:0007669"/>
    <property type="project" value="TreeGrafter"/>
</dbReference>
<dbReference type="SUPFAM" id="SSF55620">
    <property type="entry name" value="Tetrahydrobiopterin biosynthesis enzymes-like"/>
    <property type="match status" value="1"/>
</dbReference>
<dbReference type="NCBIfam" id="TIGR00525">
    <property type="entry name" value="folB"/>
    <property type="match status" value="1"/>
</dbReference>
<accession>B8KVX6</accession>
<dbReference type="SMART" id="SM00905">
    <property type="entry name" value="FolB"/>
    <property type="match status" value="1"/>
</dbReference>
<evidence type="ECO:0000256" key="2">
    <source>
        <dbReference type="ARBA" id="ARBA00001353"/>
    </source>
</evidence>
<evidence type="ECO:0000256" key="5">
    <source>
        <dbReference type="ARBA" id="ARBA00022909"/>
    </source>
</evidence>
<dbReference type="UniPathway" id="UPA00077">
    <property type="reaction ID" value="UER00154"/>
</dbReference>
<comment type="similarity">
    <text evidence="4 8">Belongs to the DHNA family.</text>
</comment>
<dbReference type="Gene3D" id="3.30.1130.10">
    <property type="match status" value="1"/>
</dbReference>
<proteinExistence type="inferred from homology"/>
<protein>
    <recommendedName>
        <fullName evidence="8">7,8-dihydroneopterin aldolase</fullName>
        <ecNumber evidence="8">4.1.2.25</ecNumber>
    </recommendedName>
</protein>
<keyword evidence="11" id="KW-1185">Reference proteome</keyword>
<dbReference type="Pfam" id="PF02152">
    <property type="entry name" value="FolB"/>
    <property type="match status" value="1"/>
</dbReference>
<comment type="catalytic activity">
    <reaction evidence="2 8">
        <text>7,8-dihydroneopterin = 6-hydroxymethyl-7,8-dihydropterin + glycolaldehyde</text>
        <dbReference type="Rhea" id="RHEA:10540"/>
        <dbReference type="ChEBI" id="CHEBI:17001"/>
        <dbReference type="ChEBI" id="CHEBI:17071"/>
        <dbReference type="ChEBI" id="CHEBI:44841"/>
        <dbReference type="EC" id="4.1.2.25"/>
    </reaction>
</comment>
<evidence type="ECO:0000256" key="1">
    <source>
        <dbReference type="ARBA" id="ARBA00000693"/>
    </source>
</evidence>
<evidence type="ECO:0000256" key="3">
    <source>
        <dbReference type="ARBA" id="ARBA00005013"/>
    </source>
</evidence>
<evidence type="ECO:0000256" key="8">
    <source>
        <dbReference type="RuleBase" id="RU362079"/>
    </source>
</evidence>
<keyword evidence="6" id="KW-0413">Isomerase</keyword>
<dbReference type="Proteomes" id="UP000004699">
    <property type="component" value="Unassembled WGS sequence"/>
</dbReference>
<dbReference type="eggNOG" id="COG1539">
    <property type="taxonomic scope" value="Bacteria"/>
</dbReference>
<feature type="domain" description="Dihydroneopterin aldolase/epimerase" evidence="9">
    <location>
        <begin position="4"/>
        <end position="114"/>
    </location>
</feature>
<dbReference type="AlphaFoldDB" id="B8KVX6"/>
<dbReference type="GO" id="GO:0004150">
    <property type="term" value="F:dihydroneopterin aldolase activity"/>
    <property type="evidence" value="ECO:0007669"/>
    <property type="project" value="UniProtKB-UniRule"/>
</dbReference>
<evidence type="ECO:0000259" key="9">
    <source>
        <dbReference type="SMART" id="SM00905"/>
    </source>
</evidence>
<reference evidence="11" key="1">
    <citation type="journal article" date="2013" name="BMC Microbiol.">
        <title>Taxonomy and evolution of bacteriochlorophyll a-containing members of the OM60/NOR5 clade of marine gammaproteobacteria: description of Luminiphilus syltensis gen. nov., sp. nov., reclassification of Haliea rubra as Pseudohaliea rubra gen. nov., comb. nov., and emendation of Chromatocurvus halotolerans.</title>
        <authorList>
            <person name="Spring S."/>
            <person name="Riedel T."/>
            <person name="Sproer C."/>
            <person name="Yan S."/>
            <person name="Harder J."/>
            <person name="Fuchs B.M."/>
        </authorList>
    </citation>
    <scope>NUCLEOTIDE SEQUENCE [LARGE SCALE GENOMIC DNA]</scope>
    <source>
        <strain evidence="11">NOR51-B</strain>
    </source>
</reference>
<dbReference type="PANTHER" id="PTHR42844">
    <property type="entry name" value="DIHYDRONEOPTERIN ALDOLASE 1-RELATED"/>
    <property type="match status" value="1"/>
</dbReference>
<dbReference type="InterPro" id="IPR043133">
    <property type="entry name" value="GTP-CH-I_C/QueF"/>
</dbReference>
<gene>
    <name evidence="10" type="primary">folB</name>
    <name evidence="10" type="ORF">NOR51B_764</name>
</gene>
<dbReference type="PANTHER" id="PTHR42844:SF1">
    <property type="entry name" value="DIHYDRONEOPTERIN ALDOLASE 1-RELATED"/>
    <property type="match status" value="1"/>
</dbReference>
<evidence type="ECO:0000256" key="4">
    <source>
        <dbReference type="ARBA" id="ARBA00005708"/>
    </source>
</evidence>
<dbReference type="EC" id="4.1.2.25" evidence="8"/>
<dbReference type="GO" id="GO:0016853">
    <property type="term" value="F:isomerase activity"/>
    <property type="evidence" value="ECO:0007669"/>
    <property type="project" value="UniProtKB-KW"/>
</dbReference>
<evidence type="ECO:0000313" key="11">
    <source>
        <dbReference type="Proteomes" id="UP000004699"/>
    </source>
</evidence>
<keyword evidence="5 8" id="KW-0289">Folate biosynthesis</keyword>
<dbReference type="RefSeq" id="WP_009019573.1">
    <property type="nucleotide sequence ID" value="NZ_DS999411.1"/>
</dbReference>
<dbReference type="InterPro" id="IPR006157">
    <property type="entry name" value="FolB_dom"/>
</dbReference>
<organism evidence="10 11">
    <name type="scientific">Luminiphilus syltensis NOR5-1B</name>
    <dbReference type="NCBI Taxonomy" id="565045"/>
    <lineage>
        <taxon>Bacteria</taxon>
        <taxon>Pseudomonadati</taxon>
        <taxon>Pseudomonadota</taxon>
        <taxon>Gammaproteobacteria</taxon>
        <taxon>Cellvibrionales</taxon>
        <taxon>Halieaceae</taxon>
        <taxon>Luminiphilus</taxon>
    </lineage>
</organism>
<keyword evidence="7 8" id="KW-0456">Lyase</keyword>